<dbReference type="GO" id="GO:0022857">
    <property type="term" value="F:transmembrane transporter activity"/>
    <property type="evidence" value="ECO:0007669"/>
    <property type="project" value="UniProtKB-UniRule"/>
</dbReference>
<evidence type="ECO:0000256" key="3">
    <source>
        <dbReference type="ARBA" id="ARBA00022519"/>
    </source>
</evidence>
<evidence type="ECO:0000256" key="7">
    <source>
        <dbReference type="RuleBase" id="RU369079"/>
    </source>
</evidence>
<feature type="transmembrane region" description="Helical" evidence="7">
    <location>
        <begin position="65"/>
        <end position="90"/>
    </location>
</feature>
<feature type="transmembrane region" description="Helical" evidence="7">
    <location>
        <begin position="225"/>
        <end position="246"/>
    </location>
</feature>
<comment type="subcellular location">
    <subcellularLocation>
        <location evidence="1 7">Cell inner membrane</location>
        <topology evidence="1 7">Multi-pass membrane protein</topology>
    </subcellularLocation>
</comment>
<evidence type="ECO:0000313" key="10">
    <source>
        <dbReference type="Proteomes" id="UP000293154"/>
    </source>
</evidence>
<keyword evidence="3 7" id="KW-0997">Cell inner membrane</keyword>
<feature type="transmembrane region" description="Helical" evidence="7">
    <location>
        <begin position="146"/>
        <end position="172"/>
    </location>
</feature>
<dbReference type="InterPro" id="IPR004681">
    <property type="entry name" value="TRAP_DctM"/>
</dbReference>
<feature type="transmembrane region" description="Helical" evidence="7">
    <location>
        <begin position="110"/>
        <end position="134"/>
    </location>
</feature>
<feature type="transmembrane region" description="Helical" evidence="7">
    <location>
        <begin position="411"/>
        <end position="436"/>
    </location>
</feature>
<feature type="transmembrane region" description="Helical" evidence="7">
    <location>
        <begin position="184"/>
        <end position="205"/>
    </location>
</feature>
<comment type="function">
    <text evidence="7">Part of the tripartite ATP-independent periplasmic (TRAP) transport system.</text>
</comment>
<dbReference type="InterPro" id="IPR010656">
    <property type="entry name" value="DctM"/>
</dbReference>
<evidence type="ECO:0000256" key="6">
    <source>
        <dbReference type="ARBA" id="ARBA00023136"/>
    </source>
</evidence>
<feature type="transmembrane region" description="Helical" evidence="7">
    <location>
        <begin position="280"/>
        <end position="304"/>
    </location>
</feature>
<keyword evidence="7" id="KW-0813">Transport</keyword>
<keyword evidence="4 7" id="KW-0812">Transmembrane</keyword>
<dbReference type="EMBL" id="CP034752">
    <property type="protein sequence ID" value="QBH95570.1"/>
    <property type="molecule type" value="Genomic_DNA"/>
</dbReference>
<feature type="domain" description="TRAP C4-dicarboxylate transport system permease DctM subunit" evidence="8">
    <location>
        <begin position="16"/>
        <end position="428"/>
    </location>
</feature>
<dbReference type="KEGG" id="prag:EKN56_03630"/>
<feature type="transmembrane region" description="Helical" evidence="7">
    <location>
        <begin position="324"/>
        <end position="357"/>
    </location>
</feature>
<evidence type="ECO:0000256" key="4">
    <source>
        <dbReference type="ARBA" id="ARBA00022692"/>
    </source>
</evidence>
<keyword evidence="5 7" id="KW-1133">Transmembrane helix</keyword>
<gene>
    <name evidence="9" type="ORF">EKN56_03630</name>
</gene>
<comment type="similarity">
    <text evidence="7">Belongs to the TRAP transporter large permease family.</text>
</comment>
<feature type="transmembrane region" description="Helical" evidence="7">
    <location>
        <begin position="252"/>
        <end position="268"/>
    </location>
</feature>
<evidence type="ECO:0000256" key="5">
    <source>
        <dbReference type="ARBA" id="ARBA00022989"/>
    </source>
</evidence>
<dbReference type="PANTHER" id="PTHR33362">
    <property type="entry name" value="SIALIC ACID TRAP TRANSPORTER PERMEASE PROTEIN SIAT-RELATED"/>
    <property type="match status" value="1"/>
</dbReference>
<reference evidence="9 10" key="1">
    <citation type="submission" date="2019-03" db="EMBL/GenBank/DDBJ databases">
        <title>Pragia sp. nov. isolated from the gut tract of Carduelis flavirostris.</title>
        <authorList>
            <person name="Ge Y."/>
        </authorList>
    </citation>
    <scope>NUCLEOTIDE SEQUENCE [LARGE SCALE GENOMIC DNA]</scope>
    <source>
        <strain evidence="9 10">CF-458</strain>
    </source>
</reference>
<name>A0A411WGZ5_9GAMM</name>
<evidence type="ECO:0000313" key="9">
    <source>
        <dbReference type="EMBL" id="QBH95570.1"/>
    </source>
</evidence>
<keyword evidence="6 7" id="KW-0472">Membrane</keyword>
<evidence type="ECO:0000259" key="8">
    <source>
        <dbReference type="Pfam" id="PF06808"/>
    </source>
</evidence>
<keyword evidence="10" id="KW-1185">Reference proteome</keyword>
<evidence type="ECO:0000256" key="1">
    <source>
        <dbReference type="ARBA" id="ARBA00004429"/>
    </source>
</evidence>
<organism evidence="9 10">
    <name type="scientific">Limnobaculum zhutongyuii</name>
    <dbReference type="NCBI Taxonomy" id="2498113"/>
    <lineage>
        <taxon>Bacteria</taxon>
        <taxon>Pseudomonadati</taxon>
        <taxon>Pseudomonadota</taxon>
        <taxon>Gammaproteobacteria</taxon>
        <taxon>Enterobacterales</taxon>
        <taxon>Budviciaceae</taxon>
        <taxon>Limnobaculum</taxon>
    </lineage>
</organism>
<keyword evidence="2" id="KW-1003">Cell membrane</keyword>
<dbReference type="RefSeq" id="WP_130590560.1">
    <property type="nucleotide sequence ID" value="NZ_CP034752.1"/>
</dbReference>
<dbReference type="AlphaFoldDB" id="A0A411WGZ5"/>
<sequence length="439" mass="46622">MEWLTAWEWFVPLVMLMTFVILVFTGVPISFAIGIATLVAGSLMLPTDVTLTISGQKIATGLDSFSLLAIPFFILAGSLMNSGGIAHRLINLSQIMVGRIPGSLGHVNVMANMMFGSISGSAVAAAAAVGGTMAPMQKKAGYEPSFTAAINVTSCISGLLIPPSNVLIVYALTAGGISVATLFMAGYIPGILMGLSVMLVTYIIAKRRNYPMAPRPTMQMVVKAFLDAIPSLLMVVIVMGGILGGIFTATEASAIAVVYTFVLSVLIYREIKFKDLPKIILDSVVTTSIVLFLIGVSVGMSWAMTNADIPYMINEALISVSDNLIVILLIINIILLIIGVFMDMTPAVLIFTPIFLPIVKSMGMDPVHFGIMMVFNLCIGLCTPPVGSALFVGCSVSGVKLQDLLKPMLPFFAALLVTLFAVSYIPQLSLFLPGLFGMK</sequence>
<comment type="subunit">
    <text evidence="7">The complex comprises the extracytoplasmic solute receptor protein and the two transmembrane proteins.</text>
</comment>
<dbReference type="PIRSF" id="PIRSF006066">
    <property type="entry name" value="HI0050"/>
    <property type="match status" value="1"/>
</dbReference>
<protein>
    <recommendedName>
        <fullName evidence="7">TRAP transporter large permease protein</fullName>
    </recommendedName>
</protein>
<feature type="transmembrane region" description="Helical" evidence="7">
    <location>
        <begin position="12"/>
        <end position="45"/>
    </location>
</feature>
<dbReference type="PANTHER" id="PTHR33362:SF2">
    <property type="entry name" value="TRAP TRANSPORTER LARGE PERMEASE PROTEIN"/>
    <property type="match status" value="1"/>
</dbReference>
<dbReference type="OrthoDB" id="8627919at2"/>
<dbReference type="GO" id="GO:0005886">
    <property type="term" value="C:plasma membrane"/>
    <property type="evidence" value="ECO:0007669"/>
    <property type="project" value="UniProtKB-SubCell"/>
</dbReference>
<evidence type="ECO:0000256" key="2">
    <source>
        <dbReference type="ARBA" id="ARBA00022475"/>
    </source>
</evidence>
<dbReference type="Pfam" id="PF06808">
    <property type="entry name" value="DctM"/>
    <property type="match status" value="1"/>
</dbReference>
<feature type="transmembrane region" description="Helical" evidence="7">
    <location>
        <begin position="369"/>
        <end position="391"/>
    </location>
</feature>
<proteinExistence type="inferred from homology"/>
<dbReference type="NCBIfam" id="TIGR00786">
    <property type="entry name" value="dctM"/>
    <property type="match status" value="1"/>
</dbReference>
<accession>A0A411WGZ5</accession>
<dbReference type="Proteomes" id="UP000293154">
    <property type="component" value="Chromosome"/>
</dbReference>